<evidence type="ECO:0000256" key="7">
    <source>
        <dbReference type="PROSITE-ProRule" id="PRU01373"/>
    </source>
</evidence>
<proteinExistence type="inferred from homology"/>
<dbReference type="GO" id="GO:0071555">
    <property type="term" value="P:cell wall organization"/>
    <property type="evidence" value="ECO:0007669"/>
    <property type="project" value="UniProtKB-UniRule"/>
</dbReference>
<accession>A0A401U695</accession>
<dbReference type="SUPFAM" id="SSF141523">
    <property type="entry name" value="L,D-transpeptidase catalytic domain-like"/>
    <property type="match status" value="1"/>
</dbReference>
<dbReference type="Pfam" id="PF20142">
    <property type="entry name" value="Scaffold"/>
    <property type="match status" value="1"/>
</dbReference>
<organism evidence="9 10">
    <name type="scientific">Chryseotalea sanaruensis</name>
    <dbReference type="NCBI Taxonomy" id="2482724"/>
    <lineage>
        <taxon>Bacteria</taxon>
        <taxon>Pseudomonadati</taxon>
        <taxon>Bacteroidota</taxon>
        <taxon>Cytophagia</taxon>
        <taxon>Cytophagales</taxon>
        <taxon>Chryseotaleaceae</taxon>
        <taxon>Chryseotalea</taxon>
    </lineage>
</organism>
<dbReference type="InterPro" id="IPR038063">
    <property type="entry name" value="Transpep_catalytic_dom"/>
</dbReference>
<evidence type="ECO:0000259" key="8">
    <source>
        <dbReference type="PROSITE" id="PS52029"/>
    </source>
</evidence>
<dbReference type="OrthoDB" id="9778545at2"/>
<dbReference type="InterPro" id="IPR052905">
    <property type="entry name" value="LD-transpeptidase_YkuD-like"/>
</dbReference>
<name>A0A401U695_9BACT</name>
<keyword evidence="5 7" id="KW-0573">Peptidoglycan synthesis</keyword>
<evidence type="ECO:0000256" key="4">
    <source>
        <dbReference type="ARBA" id="ARBA00022960"/>
    </source>
</evidence>
<evidence type="ECO:0000313" key="9">
    <source>
        <dbReference type="EMBL" id="GCC50399.1"/>
    </source>
</evidence>
<evidence type="ECO:0000313" key="10">
    <source>
        <dbReference type="Proteomes" id="UP000288227"/>
    </source>
</evidence>
<dbReference type="EMBL" id="BHXQ01000001">
    <property type="protein sequence ID" value="GCC50399.1"/>
    <property type="molecule type" value="Genomic_DNA"/>
</dbReference>
<evidence type="ECO:0000256" key="5">
    <source>
        <dbReference type="ARBA" id="ARBA00022984"/>
    </source>
</evidence>
<keyword evidence="3" id="KW-0808">Transferase</keyword>
<sequence>MHHQVISVQKHLPKIDGKEDLLISQDTTNAVFEGLKRKKLVVKYYQSQGGNLIWIQGGKLTFLADSLIQLIHRVQYYGFPQGCYHLHELADSNSINHKPDLIRKDILLTDAFIDLAQNLKYGVNGSQGWKEDSTSLELLNTVLSGSGLKKTLEGQEPEHGGYVGLKKALQLMLDSTSYQFTDSISLQRNFRLIAINLERWRTEKQDMKKRSIFINIPSYYLYVLENDSALFTSKVIVGTVENQTPELSSTVEYFSVYPYWNVPKKIAIEEFLPLVKNNKDFITNNNFDILDHRGRILNIDSVPWANFHENYFPVTFRQKEGPDNALGIIKFIFENPYAVFLHDTNAKKLFNSKTRALSHGCIRMEKATELAHFLMTGKPDKKSKYVDNILKDKQQKWVRLKYPIPIHIRYFTCEFKNNTFFSYPDIYSRDEVLFDLLFAGVNDIDL</sequence>
<gene>
    <name evidence="9" type="ORF">SanaruYs_06140</name>
</gene>
<dbReference type="Pfam" id="PF03734">
    <property type="entry name" value="YkuD"/>
    <property type="match status" value="1"/>
</dbReference>
<dbReference type="GO" id="GO:0016740">
    <property type="term" value="F:transferase activity"/>
    <property type="evidence" value="ECO:0007669"/>
    <property type="project" value="UniProtKB-KW"/>
</dbReference>
<dbReference type="GO" id="GO:0009252">
    <property type="term" value="P:peptidoglycan biosynthetic process"/>
    <property type="evidence" value="ECO:0007669"/>
    <property type="project" value="UniProtKB-UniPathway"/>
</dbReference>
<keyword evidence="6 7" id="KW-0961">Cell wall biogenesis/degradation</keyword>
<keyword evidence="4 7" id="KW-0133">Cell shape</keyword>
<dbReference type="PANTHER" id="PTHR41533">
    <property type="entry name" value="L,D-TRANSPEPTIDASE HI_1667-RELATED"/>
    <property type="match status" value="1"/>
</dbReference>
<comment type="caution">
    <text evidence="9">The sequence shown here is derived from an EMBL/GenBank/DDBJ whole genome shotgun (WGS) entry which is preliminary data.</text>
</comment>
<dbReference type="InterPro" id="IPR005490">
    <property type="entry name" value="LD_TPept_cat_dom"/>
</dbReference>
<dbReference type="InterPro" id="IPR045380">
    <property type="entry name" value="LD_TPept_scaffold_dom"/>
</dbReference>
<feature type="active site" description="Proton donor/acceptor" evidence="7">
    <location>
        <position position="342"/>
    </location>
</feature>
<dbReference type="RefSeq" id="WP_160118570.1">
    <property type="nucleotide sequence ID" value="NZ_BHXQ01000001.1"/>
</dbReference>
<dbReference type="Gene3D" id="2.40.440.10">
    <property type="entry name" value="L,D-transpeptidase catalytic domain-like"/>
    <property type="match status" value="1"/>
</dbReference>
<feature type="domain" description="L,D-TPase catalytic" evidence="8">
    <location>
        <begin position="210"/>
        <end position="383"/>
    </location>
</feature>
<dbReference type="PROSITE" id="PS52029">
    <property type="entry name" value="LD_TPASE"/>
    <property type="match status" value="1"/>
</dbReference>
<evidence type="ECO:0000256" key="6">
    <source>
        <dbReference type="ARBA" id="ARBA00023316"/>
    </source>
</evidence>
<dbReference type="UniPathway" id="UPA00219"/>
<dbReference type="Proteomes" id="UP000288227">
    <property type="component" value="Unassembled WGS sequence"/>
</dbReference>
<dbReference type="CDD" id="cd16913">
    <property type="entry name" value="YkuD_like"/>
    <property type="match status" value="1"/>
</dbReference>
<dbReference type="GO" id="GO:0008360">
    <property type="term" value="P:regulation of cell shape"/>
    <property type="evidence" value="ECO:0007669"/>
    <property type="project" value="UniProtKB-UniRule"/>
</dbReference>
<protein>
    <submittedName>
        <fullName evidence="9">L,D-transpeptidase</fullName>
    </submittedName>
</protein>
<keyword evidence="10" id="KW-1185">Reference proteome</keyword>
<dbReference type="PANTHER" id="PTHR41533:SF2">
    <property type="entry name" value="BLR7131 PROTEIN"/>
    <property type="match status" value="1"/>
</dbReference>
<comment type="pathway">
    <text evidence="1 7">Cell wall biogenesis; peptidoglycan biosynthesis.</text>
</comment>
<dbReference type="GO" id="GO:0004180">
    <property type="term" value="F:carboxypeptidase activity"/>
    <property type="evidence" value="ECO:0007669"/>
    <property type="project" value="UniProtKB-ARBA"/>
</dbReference>
<feature type="active site" description="Nucleophile" evidence="7">
    <location>
        <position position="361"/>
    </location>
</feature>
<evidence type="ECO:0000256" key="3">
    <source>
        <dbReference type="ARBA" id="ARBA00022679"/>
    </source>
</evidence>
<evidence type="ECO:0000256" key="2">
    <source>
        <dbReference type="ARBA" id="ARBA00005992"/>
    </source>
</evidence>
<dbReference type="AlphaFoldDB" id="A0A401U695"/>
<comment type="similarity">
    <text evidence="2">Belongs to the YkuD family.</text>
</comment>
<reference evidence="9 10" key="1">
    <citation type="submission" date="2018-11" db="EMBL/GenBank/DDBJ databases">
        <title>Chryseotalea sanarue gen. nov., sp., nov., a member of the family Cytophagaceae, isolated from a brackish lake in Hamamatsu Japan.</title>
        <authorList>
            <person name="Maejima Y."/>
            <person name="Iino T."/>
            <person name="Muraguchi Y."/>
            <person name="Fukuda K."/>
            <person name="Ohkuma M."/>
            <person name="Moriuchi R."/>
            <person name="Dohra H."/>
            <person name="Kimbara K."/>
            <person name="Shintani M."/>
        </authorList>
    </citation>
    <scope>NUCLEOTIDE SEQUENCE [LARGE SCALE GENOMIC DNA]</scope>
    <source>
        <strain evidence="9 10">Ys</strain>
    </source>
</reference>
<evidence type="ECO:0000256" key="1">
    <source>
        <dbReference type="ARBA" id="ARBA00004752"/>
    </source>
</evidence>